<dbReference type="InterPro" id="IPR052035">
    <property type="entry name" value="ZnF_BED_domain_contain"/>
</dbReference>
<evidence type="ECO:0000256" key="5">
    <source>
        <dbReference type="ARBA" id="ARBA00023125"/>
    </source>
</evidence>
<comment type="caution">
    <text evidence="8">The sequence shown here is derived from an EMBL/GenBank/DDBJ whole genome shotgun (WGS) entry which is preliminary data.</text>
</comment>
<organism evidence="8">
    <name type="scientific">Salvia splendens</name>
    <name type="common">Scarlet sage</name>
    <dbReference type="NCBI Taxonomy" id="180675"/>
    <lineage>
        <taxon>Eukaryota</taxon>
        <taxon>Viridiplantae</taxon>
        <taxon>Streptophyta</taxon>
        <taxon>Embryophyta</taxon>
        <taxon>Tracheophyta</taxon>
        <taxon>Spermatophyta</taxon>
        <taxon>Magnoliopsida</taxon>
        <taxon>eudicotyledons</taxon>
        <taxon>Gunneridae</taxon>
        <taxon>Pentapetalae</taxon>
        <taxon>asterids</taxon>
        <taxon>lamiids</taxon>
        <taxon>Lamiales</taxon>
        <taxon>Lamiaceae</taxon>
        <taxon>Nepetoideae</taxon>
        <taxon>Mentheae</taxon>
        <taxon>Salviinae</taxon>
        <taxon>Salvia</taxon>
        <taxon>Salvia subgen. Calosphace</taxon>
        <taxon>core Calosphace</taxon>
    </lineage>
</organism>
<dbReference type="Proteomes" id="UP000298416">
    <property type="component" value="Unassembled WGS sequence"/>
</dbReference>
<dbReference type="AlphaFoldDB" id="A0A8X8ZEF9"/>
<evidence type="ECO:0000256" key="3">
    <source>
        <dbReference type="ARBA" id="ARBA00022771"/>
    </source>
</evidence>
<evidence type="ECO:0000256" key="2">
    <source>
        <dbReference type="ARBA" id="ARBA00022723"/>
    </source>
</evidence>
<sequence length="292" mass="34219">MQNYQPNLDMLEDIEVEQLGLEGEGIVPKASKKHKHVVRSDIWKEFDRVIEDSKNNGTPAMMIILDEQQFRCVEREGFRLFCRDMLPNFKIPSRYTIRSDCVKMFLEERELLKVVFSRLGMGRGRVLIKALTNWGMGIQRLFCCTMDNVKNNGVAIKEMKSTFNARDMLVANGKYFHQRCVAHILNLVVEDDMKQIGMTVVQVKESVKWIKGSLARPSKILPRLENDEDAEVIYMTKKLMEKLGKYWLEEYELNPNMNKILYIAAMLDPSQKMKNVQYCLKMVHEQMSWYRS</sequence>
<gene>
    <name evidence="8" type="ORF">SASPL_137869</name>
</gene>
<reference evidence="8" key="1">
    <citation type="submission" date="2018-01" db="EMBL/GenBank/DDBJ databases">
        <authorList>
            <person name="Mao J.F."/>
        </authorList>
    </citation>
    <scope>NUCLEOTIDE SEQUENCE</scope>
    <source>
        <strain evidence="8">Huo1</strain>
        <tissue evidence="8">Leaf</tissue>
    </source>
</reference>
<comment type="subcellular location">
    <subcellularLocation>
        <location evidence="1">Nucleus</location>
    </subcellularLocation>
</comment>
<evidence type="ECO:0000256" key="6">
    <source>
        <dbReference type="ARBA" id="ARBA00023242"/>
    </source>
</evidence>
<keyword evidence="5" id="KW-0238">DNA-binding</keyword>
<dbReference type="InterPro" id="IPR012337">
    <property type="entry name" value="RNaseH-like_sf"/>
</dbReference>
<accession>A0A8X8ZEF9</accession>
<evidence type="ECO:0000256" key="1">
    <source>
        <dbReference type="ARBA" id="ARBA00004123"/>
    </source>
</evidence>
<keyword evidence="4" id="KW-0862">Zinc</keyword>
<dbReference type="EMBL" id="PNBA02000014">
    <property type="protein sequence ID" value="KAG6401024.1"/>
    <property type="molecule type" value="Genomic_DNA"/>
</dbReference>
<proteinExistence type="predicted"/>
<evidence type="ECO:0000313" key="8">
    <source>
        <dbReference type="EMBL" id="KAG6401024.1"/>
    </source>
</evidence>
<dbReference type="InterPro" id="IPR025525">
    <property type="entry name" value="hAT-like_transposase_RNase-H"/>
</dbReference>
<dbReference type="GO" id="GO:0008270">
    <property type="term" value="F:zinc ion binding"/>
    <property type="evidence" value="ECO:0007669"/>
    <property type="project" value="UniProtKB-KW"/>
</dbReference>
<dbReference type="SUPFAM" id="SSF53098">
    <property type="entry name" value="Ribonuclease H-like"/>
    <property type="match status" value="1"/>
</dbReference>
<feature type="domain" description="hAT-like transposase RNase-H fold" evidence="7">
    <location>
        <begin position="225"/>
        <end position="286"/>
    </location>
</feature>
<dbReference type="PANTHER" id="PTHR46481">
    <property type="entry name" value="ZINC FINGER BED DOMAIN-CONTAINING PROTEIN 4"/>
    <property type="match status" value="1"/>
</dbReference>
<evidence type="ECO:0000256" key="4">
    <source>
        <dbReference type="ARBA" id="ARBA00022833"/>
    </source>
</evidence>
<protein>
    <recommendedName>
        <fullName evidence="7">hAT-like transposase RNase-H fold domain-containing protein</fullName>
    </recommendedName>
</protein>
<keyword evidence="9" id="KW-1185">Reference proteome</keyword>
<dbReference type="GO" id="GO:0005634">
    <property type="term" value="C:nucleus"/>
    <property type="evidence" value="ECO:0007669"/>
    <property type="project" value="UniProtKB-SubCell"/>
</dbReference>
<keyword evidence="3" id="KW-0863">Zinc-finger</keyword>
<keyword evidence="6" id="KW-0539">Nucleus</keyword>
<keyword evidence="2" id="KW-0479">Metal-binding</keyword>
<dbReference type="GO" id="GO:0003677">
    <property type="term" value="F:DNA binding"/>
    <property type="evidence" value="ECO:0007669"/>
    <property type="project" value="UniProtKB-KW"/>
</dbReference>
<reference evidence="8" key="2">
    <citation type="submission" date="2020-08" db="EMBL/GenBank/DDBJ databases">
        <title>Plant Genome Project.</title>
        <authorList>
            <person name="Zhang R.-G."/>
        </authorList>
    </citation>
    <scope>NUCLEOTIDE SEQUENCE</scope>
    <source>
        <strain evidence="8">Huo1</strain>
        <tissue evidence="8">Leaf</tissue>
    </source>
</reference>
<evidence type="ECO:0000259" key="7">
    <source>
        <dbReference type="Pfam" id="PF14372"/>
    </source>
</evidence>
<dbReference type="PANTHER" id="PTHR46481:SF10">
    <property type="entry name" value="ZINC FINGER BED DOMAIN-CONTAINING PROTEIN 39"/>
    <property type="match status" value="1"/>
</dbReference>
<evidence type="ECO:0000313" key="9">
    <source>
        <dbReference type="Proteomes" id="UP000298416"/>
    </source>
</evidence>
<dbReference type="Pfam" id="PF14372">
    <property type="entry name" value="hAT-like_RNase-H"/>
    <property type="match status" value="1"/>
</dbReference>
<name>A0A8X8ZEF9_SALSN</name>